<proteinExistence type="predicted"/>
<keyword evidence="1" id="KW-0238">DNA-binding</keyword>
<reference evidence="2" key="1">
    <citation type="submission" date="2016-06" db="EMBL/GenBank/DDBJ databases">
        <authorList>
            <person name="Varghese N."/>
        </authorList>
    </citation>
    <scope>NUCLEOTIDE SEQUENCE [LARGE SCALE GENOMIC DNA]</scope>
    <source>
        <strain evidence="2">DSM 45344</strain>
    </source>
</reference>
<dbReference type="AlphaFoldDB" id="A0A1C3NE54"/>
<dbReference type="PANTHER" id="PTHR38479">
    <property type="entry name" value="LMO0824 PROTEIN"/>
    <property type="match status" value="1"/>
</dbReference>
<dbReference type="GO" id="GO:0003677">
    <property type="term" value="F:DNA binding"/>
    <property type="evidence" value="ECO:0007669"/>
    <property type="project" value="UniProtKB-KW"/>
</dbReference>
<dbReference type="Proteomes" id="UP000199393">
    <property type="component" value="Chromosome I"/>
</dbReference>
<dbReference type="Pfam" id="PF06224">
    <property type="entry name" value="AlkZ-like"/>
    <property type="match status" value="1"/>
</dbReference>
<gene>
    <name evidence="1" type="ORF">GA0070620_6470</name>
</gene>
<sequence>MPVRLTASEALDLRMTSLLLRPHPGVAPGTVADVVQWFGAMQAQDLASGLWSLGARLPGFTQADVRAALERREALRTWPMRGTVHLVPSRDARWMLELTGVRTLAAAATRRAALGLTDADADRALDVLGAALAGGGRLTRAECLARLAAAGIGVDGQRGYHLLSHASLSGVTCLAPNVGTEQTFALLDEWAPAPHRPDRDEALALLARRYLRSHGPVTDREFAGWTGLTLTDARRGLAAAGDVLATVEVDAVAMLVDAALLDAPRAAVDDLLVLPGFDEYLLGYRDRTLMLDPAHREAVVPGGNGVFQATVVHRGRVVGTWKRTIGARRVTVAVRPLAPLDRPRVERALGHYARFLDLPLRVDWPA</sequence>
<evidence type="ECO:0000313" key="2">
    <source>
        <dbReference type="Proteomes" id="UP000199393"/>
    </source>
</evidence>
<dbReference type="EMBL" id="LT598496">
    <property type="protein sequence ID" value="SBV30867.1"/>
    <property type="molecule type" value="Genomic_DNA"/>
</dbReference>
<dbReference type="PATRIC" id="fig|307121.4.peg.6593"/>
<evidence type="ECO:0000313" key="1">
    <source>
        <dbReference type="EMBL" id="SBV30867.1"/>
    </source>
</evidence>
<accession>A0A1C3NE54</accession>
<dbReference type="RefSeq" id="WP_091597510.1">
    <property type="nucleotide sequence ID" value="NZ_JBHRWG010000002.1"/>
</dbReference>
<dbReference type="PANTHER" id="PTHR38479:SF2">
    <property type="entry name" value="WINGED HELIX DNA-BINDING DOMAIN-CONTAINING PROTEIN"/>
    <property type="match status" value="1"/>
</dbReference>
<organism evidence="1 2">
    <name type="scientific">Micromonospora krabiensis</name>
    <dbReference type="NCBI Taxonomy" id="307121"/>
    <lineage>
        <taxon>Bacteria</taxon>
        <taxon>Bacillati</taxon>
        <taxon>Actinomycetota</taxon>
        <taxon>Actinomycetes</taxon>
        <taxon>Micromonosporales</taxon>
        <taxon>Micromonosporaceae</taxon>
        <taxon>Micromonospora</taxon>
    </lineage>
</organism>
<dbReference type="STRING" id="307121.GA0070620_6470"/>
<dbReference type="OrthoDB" id="9148135at2"/>
<name>A0A1C3NE54_9ACTN</name>
<dbReference type="InterPro" id="IPR009351">
    <property type="entry name" value="AlkZ-like"/>
</dbReference>
<protein>
    <submittedName>
        <fullName evidence="1">Winged helix DNA-binding domain-containing protein</fullName>
    </submittedName>
</protein>
<keyword evidence="2" id="KW-1185">Reference proteome</keyword>